<evidence type="ECO:0000313" key="2">
    <source>
        <dbReference type="Proteomes" id="UP001162640"/>
    </source>
</evidence>
<organism evidence="1 2">
    <name type="scientific">Triparma laevis f. inornata</name>
    <dbReference type="NCBI Taxonomy" id="1714386"/>
    <lineage>
        <taxon>Eukaryota</taxon>
        <taxon>Sar</taxon>
        <taxon>Stramenopiles</taxon>
        <taxon>Ochrophyta</taxon>
        <taxon>Bolidophyceae</taxon>
        <taxon>Parmales</taxon>
        <taxon>Triparmaceae</taxon>
        <taxon>Triparma</taxon>
    </lineage>
</organism>
<dbReference type="Gene3D" id="3.30.559.10">
    <property type="entry name" value="Chloramphenicol acetyltransferase-like domain"/>
    <property type="match status" value="1"/>
</dbReference>
<dbReference type="AlphaFoldDB" id="A0A9W7DYX8"/>
<accession>A0A9W7DYX8</accession>
<dbReference type="EMBL" id="BLQM01000077">
    <property type="protein sequence ID" value="GMH60257.1"/>
    <property type="molecule type" value="Genomic_DNA"/>
</dbReference>
<evidence type="ECO:0000313" key="1">
    <source>
        <dbReference type="EMBL" id="GMH60257.1"/>
    </source>
</evidence>
<sequence>MAQVGTEGMAEVELMKDEKGGLMMEAGITTITFYSSSGGSTFEAANAAIRAQLDKVVGANPWLAGRLVKGKTGTALSYPKSPTAAQTDQLFQVIGSDDALKLSPSSSYSKICTDMYASNKVVVGSGFATKGKDKPLAILTLLQSTDSSTFAFVFSISHVIADGRTYYDIFNMLSPGTSVRELNSARAMTFSETMRDACGRKELAWMDSLPAICMMIPVMACPKKPVCCAFEIDPARVEEMKASAARDGGVPYVTTNDILTSGFFNECNSRIGMMGIDCRGKIDGVGEDMAGNYVSALSIDPDTFATPASMRKMLSSTPYQTTQKPMPSCSKWCIGMESNSFSMVTNWSSFAGDLVKIEGFDIAYHLPMQNPAYMMFDMMIPFSCGGRKKGVICWTVSTDEDGLKQALPVGASISKELFP</sequence>
<gene>
    <name evidence="1" type="ORF">TL16_g03011</name>
</gene>
<proteinExistence type="predicted"/>
<comment type="caution">
    <text evidence="1">The sequence shown here is derived from an EMBL/GenBank/DDBJ whole genome shotgun (WGS) entry which is preliminary data.</text>
</comment>
<reference evidence="2" key="1">
    <citation type="journal article" date="2023" name="Commun. Biol.">
        <title>Genome analysis of Parmales, the sister group of diatoms, reveals the evolutionary specialization of diatoms from phago-mixotrophs to photoautotrophs.</title>
        <authorList>
            <person name="Ban H."/>
            <person name="Sato S."/>
            <person name="Yoshikawa S."/>
            <person name="Yamada K."/>
            <person name="Nakamura Y."/>
            <person name="Ichinomiya M."/>
            <person name="Sato N."/>
            <person name="Blanc-Mathieu R."/>
            <person name="Endo H."/>
            <person name="Kuwata A."/>
            <person name="Ogata H."/>
        </authorList>
    </citation>
    <scope>NUCLEOTIDE SEQUENCE [LARGE SCALE GENOMIC DNA]</scope>
</reference>
<name>A0A9W7DYX8_9STRA</name>
<dbReference type="InterPro" id="IPR023213">
    <property type="entry name" value="CAT-like_dom_sf"/>
</dbReference>
<protein>
    <submittedName>
        <fullName evidence="1">Uncharacterized protein</fullName>
    </submittedName>
</protein>
<dbReference type="Proteomes" id="UP001162640">
    <property type="component" value="Unassembled WGS sequence"/>
</dbReference>